<dbReference type="AlphaFoldDB" id="A0AAW8U8K3"/>
<dbReference type="Proteomes" id="UP001268577">
    <property type="component" value="Unassembled WGS sequence"/>
</dbReference>
<proteinExistence type="predicted"/>
<dbReference type="RefSeq" id="WP_311985363.1">
    <property type="nucleotide sequence ID" value="NZ_JARQBZ010000017.1"/>
</dbReference>
<gene>
    <name evidence="1" type="ORF">P7H70_09635</name>
</gene>
<comment type="caution">
    <text evidence="1">The sequence shown here is derived from an EMBL/GenBank/DDBJ whole genome shotgun (WGS) entry which is preliminary data.</text>
</comment>
<evidence type="ECO:0000313" key="2">
    <source>
        <dbReference type="Proteomes" id="UP001268577"/>
    </source>
</evidence>
<name>A0AAW8U8K3_9ENTE</name>
<sequence>MDDIMKYLLLTSPFGYISKNKKKILNDFIKYEKIEGSYAYQYLNSSYYRELILLICFMVSYKNLSNGKKISIDDLSIGTRLLFEKNYYKFGGRDNISEGYILDPVYKKKDSCTLILKKDVIESKSSIVTDTKKKKVKNTKDDFGKQIGLSSISWTNEESVIIILEKKLLNEIENIQFDINNRYSYLGEFCNAAYLKESLVFERVLHSNSTEKPMVIFSSNIGAVIEYLEENDENISENRVYVIGDKWFSDGQFSNLYTLEDACDYFDISMTIFSSVSSVMDETKLKLLKKMEKEFCWLESEEFSKIEILFEFVSSNEKFAEAITKLNEYLEYISENPRLKYLDKLLKKFLKMNYSQVTGDSYPLEQQMIIISEYMEKLGLEEKENIAGILYDIYCNRFGFQNKKVIESIRNEEKCLLVVMNEMVEEIQRIYKDDDMITVLPYNEKIYEDLYGKYDTVILLSPYAKDRKKWLSSCITNKFFVVSPYLQKEYLDYSLKRDRRILQHLYTLDNSYSNRNSAYLRAINKHFEKIKSEVEVIEKNYCDDQTLYDELDKEDNPQEEYLSLIQSLIVNTSGAEIETESEKQLVNVIRGIDLKSGKKVLGTEFGKIFILQGDYCRKIDVSSIQIGQNIIEFEVPYSDIFYREQFKKHNFINRDFYYNKLDKNMKLDYFWKMILLEYIEKRGLTPTQFKERMDKLGAADKTISFYGSWSSIDKMPILPRDSSFIYYIGLLTKNYELSNEPDKYYSASEKIKRNLNYERDKLIDSIDSRKLNEIIKDTSIKSYSEDKVILVEEIDVEDVPRYLTNRFMGGKN</sequence>
<reference evidence="1" key="1">
    <citation type="submission" date="2023-03" db="EMBL/GenBank/DDBJ databases">
        <authorList>
            <person name="Shen W."/>
            <person name="Cai J."/>
        </authorList>
    </citation>
    <scope>NUCLEOTIDE SEQUENCE</scope>
    <source>
        <strain evidence="1">P96-3</strain>
    </source>
</reference>
<organism evidence="1 2">
    <name type="scientific">Vagococcus carniphilus</name>
    <dbReference type="NCBI Taxonomy" id="218144"/>
    <lineage>
        <taxon>Bacteria</taxon>
        <taxon>Bacillati</taxon>
        <taxon>Bacillota</taxon>
        <taxon>Bacilli</taxon>
        <taxon>Lactobacillales</taxon>
        <taxon>Enterococcaceae</taxon>
        <taxon>Vagococcus</taxon>
    </lineage>
</organism>
<dbReference type="EMBL" id="JARQBZ010000017">
    <property type="protein sequence ID" value="MDT2834321.1"/>
    <property type="molecule type" value="Genomic_DNA"/>
</dbReference>
<accession>A0AAW8U8K3</accession>
<evidence type="ECO:0000313" key="1">
    <source>
        <dbReference type="EMBL" id="MDT2834321.1"/>
    </source>
</evidence>
<protein>
    <submittedName>
        <fullName evidence="1">Uncharacterized protein</fullName>
    </submittedName>
</protein>